<comment type="caution">
    <text evidence="1">The sequence shown here is derived from an EMBL/GenBank/DDBJ whole genome shotgun (WGS) entry which is preliminary data.</text>
</comment>
<accession>A0A2A9CSM9</accession>
<dbReference type="AlphaFoldDB" id="A0A2A9CSM9"/>
<sequence>MREMDYQGHLTSLAEDECRQLLAEHCVGRVCWLDGEQLQVLPVTYALHGDQIVFTANPASALGRLSGPVEVCFEVDDIDEPTASGWSVVARGTAVGSSSGTPGGLALPRAWAPGTHEFAVVITPAGYSGRAVSGALAESR</sequence>
<keyword evidence="2" id="KW-1185">Reference proteome</keyword>
<dbReference type="Pfam" id="PF12900">
    <property type="entry name" value="Pyridox_ox_2"/>
    <property type="match status" value="1"/>
</dbReference>
<dbReference type="Gene3D" id="2.30.110.10">
    <property type="entry name" value="Electron Transport, Fmn-binding Protein, Chain A"/>
    <property type="match status" value="1"/>
</dbReference>
<name>A0A2A9CSM9_9ACTN</name>
<dbReference type="InterPro" id="IPR024747">
    <property type="entry name" value="Pyridox_Oxase-rel"/>
</dbReference>
<evidence type="ECO:0000313" key="1">
    <source>
        <dbReference type="EMBL" id="PFG16579.1"/>
    </source>
</evidence>
<proteinExistence type="predicted"/>
<evidence type="ECO:0000313" key="2">
    <source>
        <dbReference type="Proteomes" id="UP000226079"/>
    </source>
</evidence>
<reference evidence="1 2" key="1">
    <citation type="submission" date="2017-10" db="EMBL/GenBank/DDBJ databases">
        <title>Sequencing the genomes of 1000 actinobacteria strains.</title>
        <authorList>
            <person name="Klenk H.-P."/>
        </authorList>
    </citation>
    <scope>NUCLEOTIDE SEQUENCE [LARGE SCALE GENOMIC DNA]</scope>
    <source>
        <strain evidence="1 2">DSM 15597</strain>
    </source>
</reference>
<organism evidence="1 2">
    <name type="scientific">Propionicimonas paludicola</name>
    <dbReference type="NCBI Taxonomy" id="185243"/>
    <lineage>
        <taxon>Bacteria</taxon>
        <taxon>Bacillati</taxon>
        <taxon>Actinomycetota</taxon>
        <taxon>Actinomycetes</taxon>
        <taxon>Propionibacteriales</taxon>
        <taxon>Nocardioidaceae</taxon>
        <taxon>Propionicimonas</taxon>
    </lineage>
</organism>
<protein>
    <submittedName>
        <fullName evidence="1">Pyridoxamine 5'-phosphate oxidase-like protein</fullName>
    </submittedName>
</protein>
<dbReference type="InterPro" id="IPR012349">
    <property type="entry name" value="Split_barrel_FMN-bd"/>
</dbReference>
<dbReference type="OrthoDB" id="5193072at2"/>
<dbReference type="Proteomes" id="UP000226079">
    <property type="component" value="Unassembled WGS sequence"/>
</dbReference>
<gene>
    <name evidence="1" type="ORF">ATK74_1126</name>
</gene>
<dbReference type="EMBL" id="PDJC01000001">
    <property type="protein sequence ID" value="PFG16579.1"/>
    <property type="molecule type" value="Genomic_DNA"/>
</dbReference>
<dbReference type="SUPFAM" id="SSF50475">
    <property type="entry name" value="FMN-binding split barrel"/>
    <property type="match status" value="1"/>
</dbReference>